<evidence type="ECO:0000313" key="5">
    <source>
        <dbReference type="EMBL" id="PIG69509.1"/>
    </source>
</evidence>
<dbReference type="PROSITE" id="PS50082">
    <property type="entry name" value="WD_REPEATS_2"/>
    <property type="match status" value="2"/>
</dbReference>
<dbReference type="InterPro" id="IPR053137">
    <property type="entry name" value="NLR-like"/>
</dbReference>
<dbReference type="Gene3D" id="3.40.50.1580">
    <property type="entry name" value="Nucleoside phosphorylase domain"/>
    <property type="match status" value="1"/>
</dbReference>
<dbReference type="AlphaFoldDB" id="A0A2G7EMH6"/>
<dbReference type="Pfam" id="PF00400">
    <property type="entry name" value="WD40"/>
    <property type="match status" value="2"/>
</dbReference>
<dbReference type="PROSITE" id="PS50294">
    <property type="entry name" value="WD_REPEATS_REGION"/>
    <property type="match status" value="2"/>
</dbReference>
<dbReference type="Gene3D" id="3.40.50.300">
    <property type="entry name" value="P-loop containing nucleotide triphosphate hydrolases"/>
    <property type="match status" value="1"/>
</dbReference>
<dbReference type="Proteomes" id="UP000231358">
    <property type="component" value="Unassembled WGS sequence"/>
</dbReference>
<protein>
    <submittedName>
        <fullName evidence="5">G-protein beta WD-40 repeats containing protein</fullName>
    </submittedName>
</protein>
<keyword evidence="1 3" id="KW-0853">WD repeat</keyword>
<evidence type="ECO:0000313" key="6">
    <source>
        <dbReference type="Proteomes" id="UP000231358"/>
    </source>
</evidence>
<keyword evidence="2" id="KW-0677">Repeat</keyword>
<dbReference type="PROSITE" id="PS00678">
    <property type="entry name" value="WD_REPEATS_1"/>
    <property type="match status" value="2"/>
</dbReference>
<evidence type="ECO:0000256" key="2">
    <source>
        <dbReference type="ARBA" id="ARBA00022737"/>
    </source>
</evidence>
<feature type="repeat" description="WD" evidence="3">
    <location>
        <begin position="770"/>
        <end position="811"/>
    </location>
</feature>
<feature type="domain" description="Nephrocystin 3-like N-terminal" evidence="4">
    <location>
        <begin position="248"/>
        <end position="405"/>
    </location>
</feature>
<dbReference type="GO" id="GO:0009116">
    <property type="term" value="P:nucleoside metabolic process"/>
    <property type="evidence" value="ECO:0007669"/>
    <property type="project" value="InterPro"/>
</dbReference>
<evidence type="ECO:0000256" key="1">
    <source>
        <dbReference type="ARBA" id="ARBA00022574"/>
    </source>
</evidence>
<dbReference type="SUPFAM" id="SSF52540">
    <property type="entry name" value="P-loop containing nucleoside triphosphate hydrolases"/>
    <property type="match status" value="1"/>
</dbReference>
<keyword evidence="6" id="KW-1185">Reference proteome</keyword>
<dbReference type="InterPro" id="IPR027417">
    <property type="entry name" value="P-loop_NTPase"/>
</dbReference>
<reference evidence="5 6" key="1">
    <citation type="submission" date="2017-05" db="EMBL/GenBank/DDBJ databases">
        <title>Genome sequence for an aflatoxigenic pathogen of Argentinian peanut, Aspergillus arachidicola.</title>
        <authorList>
            <person name="Moore G."/>
            <person name="Beltz S.B."/>
            <person name="Mack B.M."/>
        </authorList>
    </citation>
    <scope>NUCLEOTIDE SEQUENCE [LARGE SCALE GENOMIC DNA]</scope>
    <source>
        <strain evidence="5 6">CBS 117610</strain>
    </source>
</reference>
<feature type="repeat" description="WD" evidence="3">
    <location>
        <begin position="812"/>
        <end position="853"/>
    </location>
</feature>
<dbReference type="STRING" id="656916.A0A2G7EMH6"/>
<comment type="caution">
    <text evidence="5">The sequence shown here is derived from an EMBL/GenBank/DDBJ whole genome shotgun (WGS) entry which is preliminary data.</text>
</comment>
<dbReference type="PANTHER" id="PTHR46082:SF11">
    <property type="entry name" value="AAA+ ATPASE DOMAIN-CONTAINING PROTEIN-RELATED"/>
    <property type="match status" value="1"/>
</dbReference>
<dbReference type="Gene3D" id="2.130.10.10">
    <property type="entry name" value="YVTN repeat-like/Quinoprotein amine dehydrogenase"/>
    <property type="match status" value="1"/>
</dbReference>
<dbReference type="InterPro" id="IPR015943">
    <property type="entry name" value="WD40/YVTN_repeat-like_dom_sf"/>
</dbReference>
<dbReference type="SUPFAM" id="SSF53167">
    <property type="entry name" value="Purine and uridine phosphorylases"/>
    <property type="match status" value="1"/>
</dbReference>
<dbReference type="Pfam" id="PF24883">
    <property type="entry name" value="NPHP3_N"/>
    <property type="match status" value="1"/>
</dbReference>
<dbReference type="PANTHER" id="PTHR46082">
    <property type="entry name" value="ATP/GTP-BINDING PROTEIN-RELATED"/>
    <property type="match status" value="1"/>
</dbReference>
<dbReference type="InterPro" id="IPR019775">
    <property type="entry name" value="WD40_repeat_CS"/>
</dbReference>
<gene>
    <name evidence="5" type="ORF">AARAC_011495</name>
</gene>
<dbReference type="EMBL" id="NEXV01000728">
    <property type="protein sequence ID" value="PIG69509.1"/>
    <property type="molecule type" value="Genomic_DNA"/>
</dbReference>
<dbReference type="InterPro" id="IPR035994">
    <property type="entry name" value="Nucleoside_phosphorylase_sf"/>
</dbReference>
<dbReference type="SMART" id="SM00320">
    <property type="entry name" value="WD40"/>
    <property type="match status" value="2"/>
</dbReference>
<accession>A0A2G7EMH6</accession>
<dbReference type="InterPro" id="IPR056884">
    <property type="entry name" value="NPHP3-like_N"/>
</dbReference>
<dbReference type="InterPro" id="IPR036322">
    <property type="entry name" value="WD40_repeat_dom_sf"/>
</dbReference>
<dbReference type="InterPro" id="IPR001680">
    <property type="entry name" value="WD40_rpt"/>
</dbReference>
<proteinExistence type="predicted"/>
<sequence length="913" mass="102860">KPPNIVLSAVSHLKAQHELEGHKICETLSSLASKHPVNATKFQYPGSKKDSLFKSTIIHTEGKKSCKSCRGLQDSNLVKRKDRPNNSPQLHYGTIGSADQVMKDAILRDRWARKENILCFEMEAAGLMDSFPCLVIRGICDYADSHKNKTWQPYSAATAASYARELLLLISGQGVVGMNPIKQIEQSVVEIHQVVKDTSDTVRGLKNDSRRDKVFAKLPYAKGSSFDASDAEHDARCHPKTRIDLLHRIQEWAEDPSQKCIFWLNGMAGTGKSTISRTIAENFNKNHLLGASFFKRGEGDRGTAKKFFTTICTQLILQVPALTDHVEKAINTDPYLSGKSMREQFDKLILQPLLCLNQIELTTIIFVIDALDECEEKDDIKAILKLLPQVQESKSLCVRIFLTSRPELVIRLGFQQNNSYQDLVLHELPKPIIEQDIRLYLKDEFYKICDERSLSSSWPGNEAIEQLVQMAVPLFIFAATVCRFIKEGTHPKKRLQKFFECQATTSTSQMGRIYLPVLRQLRINEDDSKEVLQEFQNIVGVIILLATPLSAKSLELLLNIQGEDIRQLLDPLHSVLNVPSNMDTPVRILHLSFRDYLLITESPFRINEQETHEKIASRCLHVMENKLMHNICGMASYGTQRLDVDSQIIKQHLSAELEYSCHYWAYHLQQSKGRISETKILSFLKQHFLHWLEALSLLGIISEAVGIIDTLKSGIWRSISAKLSDFIYDAKRFTLKNIYIAGIAPLQLYCSGLVFSPMQKDLWSPGLQTLEGHSDRVNSVAFSPDGQKIASGSKDKTIKLWDTKTGMELQTLKGHSSPVESVAFSPDGQTIVSGSDDKTIKLWDAKTGMELQMFKGNSYPVTLSNTWVALGGEDLIWLPFEYRDFTCYAVKDATLVLGHRNGCVSIVAFHTVG</sequence>
<organism evidence="5 6">
    <name type="scientific">Aspergillus arachidicola</name>
    <dbReference type="NCBI Taxonomy" id="656916"/>
    <lineage>
        <taxon>Eukaryota</taxon>
        <taxon>Fungi</taxon>
        <taxon>Dikarya</taxon>
        <taxon>Ascomycota</taxon>
        <taxon>Pezizomycotina</taxon>
        <taxon>Eurotiomycetes</taxon>
        <taxon>Eurotiomycetidae</taxon>
        <taxon>Eurotiales</taxon>
        <taxon>Aspergillaceae</taxon>
        <taxon>Aspergillus</taxon>
        <taxon>Aspergillus subgen. Circumdati</taxon>
    </lineage>
</organism>
<dbReference type="GO" id="GO:0003824">
    <property type="term" value="F:catalytic activity"/>
    <property type="evidence" value="ECO:0007669"/>
    <property type="project" value="InterPro"/>
</dbReference>
<feature type="non-terminal residue" evidence="5">
    <location>
        <position position="1"/>
    </location>
</feature>
<dbReference type="SUPFAM" id="SSF50978">
    <property type="entry name" value="WD40 repeat-like"/>
    <property type="match status" value="1"/>
</dbReference>
<name>A0A2G7EMH6_9EURO</name>
<evidence type="ECO:0000259" key="4">
    <source>
        <dbReference type="Pfam" id="PF24883"/>
    </source>
</evidence>
<evidence type="ECO:0000256" key="3">
    <source>
        <dbReference type="PROSITE-ProRule" id="PRU00221"/>
    </source>
</evidence>